<organism evidence="2 3">
    <name type="scientific">Yersinia hibernica</name>
    <dbReference type="NCBI Taxonomy" id="2339259"/>
    <lineage>
        <taxon>Bacteria</taxon>
        <taxon>Pseudomonadati</taxon>
        <taxon>Pseudomonadota</taxon>
        <taxon>Gammaproteobacteria</taxon>
        <taxon>Enterobacterales</taxon>
        <taxon>Yersiniaceae</taxon>
        <taxon>Yersinia</taxon>
    </lineage>
</organism>
<dbReference type="EMBL" id="CP032487">
    <property type="protein sequence ID" value="QAX78933.1"/>
    <property type="molecule type" value="Genomic_DNA"/>
</dbReference>
<reference evidence="3" key="1">
    <citation type="submission" date="2018-09" db="EMBL/GenBank/DDBJ databases">
        <title>Yersinia hibernicus sp. nov.</title>
        <authorList>
            <person name="Nguyen S.V."/>
            <person name="Mundanda D.M."/>
            <person name="Anes J."/>
            <person name="Fanning S."/>
        </authorList>
    </citation>
    <scope>NUCLEOTIDE SEQUENCE [LARGE SCALE GENOMIC DNA]</scope>
    <source>
        <strain evidence="3">CFS1934</strain>
    </source>
</reference>
<keyword evidence="1" id="KW-0472">Membrane</keyword>
<gene>
    <name evidence="2" type="ORF">D5F51_10405</name>
</gene>
<protein>
    <recommendedName>
        <fullName evidence="4">DUF4760 domain-containing protein</fullName>
    </recommendedName>
</protein>
<evidence type="ECO:0008006" key="4">
    <source>
        <dbReference type="Google" id="ProtNLM"/>
    </source>
</evidence>
<feature type="transmembrane region" description="Helical" evidence="1">
    <location>
        <begin position="6"/>
        <end position="30"/>
    </location>
</feature>
<dbReference type="Proteomes" id="UP000288804">
    <property type="component" value="Chromosome"/>
</dbReference>
<keyword evidence="3" id="KW-1185">Reference proteome</keyword>
<proteinExistence type="predicted"/>
<evidence type="ECO:0000256" key="1">
    <source>
        <dbReference type="SAM" id="Phobius"/>
    </source>
</evidence>
<evidence type="ECO:0000313" key="3">
    <source>
        <dbReference type="Proteomes" id="UP000288804"/>
    </source>
</evidence>
<keyword evidence="1" id="KW-1133">Transmembrane helix</keyword>
<dbReference type="RefSeq" id="WP_129196593.1">
    <property type="nucleotide sequence ID" value="NZ_CABHXI010000067.1"/>
</dbReference>
<accession>A0ABX5R0R0</accession>
<name>A0ABX5R0R0_9GAMM</name>
<evidence type="ECO:0000313" key="2">
    <source>
        <dbReference type="EMBL" id="QAX78933.1"/>
    </source>
</evidence>
<keyword evidence="1" id="KW-0812">Transmembrane</keyword>
<sequence>MELTTLNVTLMGAFGSLVGVCVSAFINWLIAKNNRSKSLNEWRREKLLTLIYDFLEQFKKETTYNNQNAKDFDTSIISEMAFKNYFLSDKKAHQLCLFLSKSESVKFLEKYNALKIMKVKETEKNFYIFVSGNHYEYFESRESTKEYTDVIELFATVIKNMK</sequence>